<name>A0A6A0ANG1_HAELA</name>
<evidence type="ECO:0000256" key="2">
    <source>
        <dbReference type="ARBA" id="ARBA00022840"/>
    </source>
</evidence>
<keyword evidence="2" id="KW-0067">ATP-binding</keyword>
<dbReference type="InterPro" id="IPR001245">
    <property type="entry name" value="Ser-Thr/Tyr_kinase_cat_dom"/>
</dbReference>
<feature type="domain" description="Protein kinase" evidence="3">
    <location>
        <begin position="1"/>
        <end position="152"/>
    </location>
</feature>
<dbReference type="InterPro" id="IPR050198">
    <property type="entry name" value="Non-receptor_tyrosine_kinases"/>
</dbReference>
<gene>
    <name evidence="4" type="ORF">HaLaN_33168</name>
</gene>
<dbReference type="AlphaFoldDB" id="A0A6A0ANG1"/>
<dbReference type="GO" id="GO:0004713">
    <property type="term" value="F:protein tyrosine kinase activity"/>
    <property type="evidence" value="ECO:0007669"/>
    <property type="project" value="InterPro"/>
</dbReference>
<dbReference type="Proteomes" id="UP000485058">
    <property type="component" value="Unassembled WGS sequence"/>
</dbReference>
<dbReference type="Pfam" id="PF07714">
    <property type="entry name" value="PK_Tyr_Ser-Thr"/>
    <property type="match status" value="1"/>
</dbReference>
<sequence>MVLCEQVCAAMRALAVEGVKHGNLAASSVLVHSTQPWIVKVAGFELAEPVDLDRSDSGQTAVLCSISSPTVGGAECGSRACEAEKGDVKAFGVTMWQIMSNGAQVQAVAGQELPRPASCPAALYQLMQHCWAPAPADRPTFSQLSRQLQRWRTEYSKQVLSKHGLSRRNA</sequence>
<dbReference type="PANTHER" id="PTHR24418">
    <property type="entry name" value="TYROSINE-PROTEIN KINASE"/>
    <property type="match status" value="1"/>
</dbReference>
<accession>A0A6A0ANG1</accession>
<dbReference type="SUPFAM" id="SSF56112">
    <property type="entry name" value="Protein kinase-like (PK-like)"/>
    <property type="match status" value="1"/>
</dbReference>
<reference evidence="4 5" key="1">
    <citation type="submission" date="2020-02" db="EMBL/GenBank/DDBJ databases">
        <title>Draft genome sequence of Haematococcus lacustris strain NIES-144.</title>
        <authorList>
            <person name="Morimoto D."/>
            <person name="Nakagawa S."/>
            <person name="Yoshida T."/>
            <person name="Sawayama S."/>
        </authorList>
    </citation>
    <scope>NUCLEOTIDE SEQUENCE [LARGE SCALE GENOMIC DNA]</scope>
    <source>
        <strain evidence="4 5">NIES-144</strain>
    </source>
</reference>
<keyword evidence="4" id="KW-0808">Transferase</keyword>
<evidence type="ECO:0000313" key="4">
    <source>
        <dbReference type="EMBL" id="GFH33751.1"/>
    </source>
</evidence>
<keyword evidence="5" id="KW-1185">Reference proteome</keyword>
<dbReference type="InterPro" id="IPR020635">
    <property type="entry name" value="Tyr_kinase_cat_dom"/>
</dbReference>
<organism evidence="4 5">
    <name type="scientific">Haematococcus lacustris</name>
    <name type="common">Green alga</name>
    <name type="synonym">Haematococcus pluvialis</name>
    <dbReference type="NCBI Taxonomy" id="44745"/>
    <lineage>
        <taxon>Eukaryota</taxon>
        <taxon>Viridiplantae</taxon>
        <taxon>Chlorophyta</taxon>
        <taxon>core chlorophytes</taxon>
        <taxon>Chlorophyceae</taxon>
        <taxon>CS clade</taxon>
        <taxon>Chlamydomonadales</taxon>
        <taxon>Haematococcaceae</taxon>
        <taxon>Haematococcus</taxon>
    </lineage>
</organism>
<dbReference type="EMBL" id="BLLF01009540">
    <property type="protein sequence ID" value="GFH33751.1"/>
    <property type="molecule type" value="Genomic_DNA"/>
</dbReference>
<proteinExistence type="predicted"/>
<dbReference type="PROSITE" id="PS50011">
    <property type="entry name" value="PROTEIN_KINASE_DOM"/>
    <property type="match status" value="1"/>
</dbReference>
<dbReference type="SMART" id="SM00219">
    <property type="entry name" value="TyrKc"/>
    <property type="match status" value="1"/>
</dbReference>
<keyword evidence="4" id="KW-0418">Kinase</keyword>
<evidence type="ECO:0000259" key="3">
    <source>
        <dbReference type="PROSITE" id="PS50011"/>
    </source>
</evidence>
<evidence type="ECO:0000256" key="1">
    <source>
        <dbReference type="ARBA" id="ARBA00022741"/>
    </source>
</evidence>
<feature type="non-terminal residue" evidence="4">
    <location>
        <position position="1"/>
    </location>
</feature>
<evidence type="ECO:0000313" key="5">
    <source>
        <dbReference type="Proteomes" id="UP000485058"/>
    </source>
</evidence>
<keyword evidence="1" id="KW-0547">Nucleotide-binding</keyword>
<dbReference type="InterPro" id="IPR000719">
    <property type="entry name" value="Prot_kinase_dom"/>
</dbReference>
<dbReference type="Gene3D" id="1.10.510.10">
    <property type="entry name" value="Transferase(Phosphotransferase) domain 1"/>
    <property type="match status" value="1"/>
</dbReference>
<feature type="non-terminal residue" evidence="4">
    <location>
        <position position="170"/>
    </location>
</feature>
<comment type="caution">
    <text evidence="4">The sequence shown here is derived from an EMBL/GenBank/DDBJ whole genome shotgun (WGS) entry which is preliminary data.</text>
</comment>
<protein>
    <submittedName>
        <fullName evidence="4">Protein kinase domain-containing protein</fullName>
    </submittedName>
</protein>
<dbReference type="GO" id="GO:0005524">
    <property type="term" value="F:ATP binding"/>
    <property type="evidence" value="ECO:0007669"/>
    <property type="project" value="UniProtKB-KW"/>
</dbReference>
<dbReference type="InterPro" id="IPR011009">
    <property type="entry name" value="Kinase-like_dom_sf"/>
</dbReference>